<evidence type="ECO:0000313" key="3">
    <source>
        <dbReference type="Proteomes" id="UP000250235"/>
    </source>
</evidence>
<dbReference type="Proteomes" id="UP000250235">
    <property type="component" value="Unassembled WGS sequence"/>
</dbReference>
<name>A0A2Z7BGV2_9LAMI</name>
<organism evidence="2 3">
    <name type="scientific">Dorcoceras hygrometricum</name>
    <dbReference type="NCBI Taxonomy" id="472368"/>
    <lineage>
        <taxon>Eukaryota</taxon>
        <taxon>Viridiplantae</taxon>
        <taxon>Streptophyta</taxon>
        <taxon>Embryophyta</taxon>
        <taxon>Tracheophyta</taxon>
        <taxon>Spermatophyta</taxon>
        <taxon>Magnoliopsida</taxon>
        <taxon>eudicotyledons</taxon>
        <taxon>Gunneridae</taxon>
        <taxon>Pentapetalae</taxon>
        <taxon>asterids</taxon>
        <taxon>lamiids</taxon>
        <taxon>Lamiales</taxon>
        <taxon>Gesneriaceae</taxon>
        <taxon>Didymocarpoideae</taxon>
        <taxon>Trichosporeae</taxon>
        <taxon>Loxocarpinae</taxon>
        <taxon>Dorcoceras</taxon>
    </lineage>
</organism>
<evidence type="ECO:0000256" key="1">
    <source>
        <dbReference type="SAM" id="SignalP"/>
    </source>
</evidence>
<feature type="signal peptide" evidence="1">
    <location>
        <begin position="1"/>
        <end position="22"/>
    </location>
</feature>
<evidence type="ECO:0000313" key="2">
    <source>
        <dbReference type="EMBL" id="KZV33614.1"/>
    </source>
</evidence>
<feature type="chain" id="PRO_5016461896" evidence="1">
    <location>
        <begin position="23"/>
        <end position="88"/>
    </location>
</feature>
<sequence>MSKSRMLLFILGMLTLFVVTTSIEQTGRKVLQITIDEPDPDKPDCIGSSGKPIKNCRTPPLAKVSEPDCVEDNQSVKNCGSPSKTEHH</sequence>
<gene>
    <name evidence="2" type="ORF">F511_37131</name>
</gene>
<proteinExistence type="predicted"/>
<keyword evidence="1" id="KW-0732">Signal</keyword>
<keyword evidence="3" id="KW-1185">Reference proteome</keyword>
<dbReference type="EMBL" id="KV005719">
    <property type="protein sequence ID" value="KZV33614.1"/>
    <property type="molecule type" value="Genomic_DNA"/>
</dbReference>
<protein>
    <submittedName>
        <fullName evidence="2">Protein RALF-like 33</fullName>
    </submittedName>
</protein>
<dbReference type="AlphaFoldDB" id="A0A2Z7BGV2"/>
<accession>A0A2Z7BGV2</accession>
<reference evidence="2 3" key="1">
    <citation type="journal article" date="2015" name="Proc. Natl. Acad. Sci. U.S.A.">
        <title>The resurrection genome of Boea hygrometrica: A blueprint for survival of dehydration.</title>
        <authorList>
            <person name="Xiao L."/>
            <person name="Yang G."/>
            <person name="Zhang L."/>
            <person name="Yang X."/>
            <person name="Zhao S."/>
            <person name="Ji Z."/>
            <person name="Zhou Q."/>
            <person name="Hu M."/>
            <person name="Wang Y."/>
            <person name="Chen M."/>
            <person name="Xu Y."/>
            <person name="Jin H."/>
            <person name="Xiao X."/>
            <person name="Hu G."/>
            <person name="Bao F."/>
            <person name="Hu Y."/>
            <person name="Wan P."/>
            <person name="Li L."/>
            <person name="Deng X."/>
            <person name="Kuang T."/>
            <person name="Xiang C."/>
            <person name="Zhu J.K."/>
            <person name="Oliver M.J."/>
            <person name="He Y."/>
        </authorList>
    </citation>
    <scope>NUCLEOTIDE SEQUENCE [LARGE SCALE GENOMIC DNA]</scope>
    <source>
        <strain evidence="3">cv. XS01</strain>
    </source>
</reference>